<organism evidence="1">
    <name type="scientific">uncultured Leptolyngbya sp</name>
    <dbReference type="NCBI Taxonomy" id="332963"/>
    <lineage>
        <taxon>Bacteria</taxon>
        <taxon>Bacillati</taxon>
        <taxon>Cyanobacteriota</taxon>
        <taxon>Cyanophyceae</taxon>
        <taxon>Leptolyngbyales</taxon>
        <taxon>Leptolyngbyaceae</taxon>
        <taxon>Leptolyngbya group</taxon>
        <taxon>Leptolyngbya</taxon>
        <taxon>environmental samples</taxon>
    </lineage>
</organism>
<evidence type="ECO:0000313" key="1">
    <source>
        <dbReference type="EMBL" id="CAA9369853.1"/>
    </source>
</evidence>
<dbReference type="AlphaFoldDB" id="A0A6J4N125"/>
<reference evidence="1" key="1">
    <citation type="submission" date="2020-02" db="EMBL/GenBank/DDBJ databases">
        <authorList>
            <person name="Meier V. D."/>
        </authorList>
    </citation>
    <scope>NUCLEOTIDE SEQUENCE</scope>
    <source>
        <strain evidence="1">AVDCRST_MAG94</strain>
    </source>
</reference>
<gene>
    <name evidence="1" type="ORF">AVDCRST_MAG94-4071</name>
</gene>
<name>A0A6J4N125_9CYAN</name>
<sequence>MEEGRHGRAGERWERESGEVLNFEFRRLRAVLGWSRFKVEKQSLEPRRLSLALEGLSVKVKE</sequence>
<accession>A0A6J4N125</accession>
<proteinExistence type="predicted"/>
<dbReference type="EMBL" id="CADCTY010001417">
    <property type="protein sequence ID" value="CAA9369853.1"/>
    <property type="molecule type" value="Genomic_DNA"/>
</dbReference>
<protein>
    <submittedName>
        <fullName evidence="1">Uncharacterized protein</fullName>
    </submittedName>
</protein>